<accession>A0A0G4I0E5</accession>
<dbReference type="InterPro" id="IPR013761">
    <property type="entry name" value="SAM/pointed_sf"/>
</dbReference>
<dbReference type="PhylomeDB" id="A0A0G4I0E5"/>
<dbReference type="GO" id="GO:0000166">
    <property type="term" value="F:nucleotide binding"/>
    <property type="evidence" value="ECO:0007669"/>
    <property type="project" value="InterPro"/>
</dbReference>
<name>A0A0G4I0E5_9ALVE</name>
<evidence type="ECO:0008006" key="2">
    <source>
        <dbReference type="Google" id="ProtNLM"/>
    </source>
</evidence>
<reference evidence="1" key="1">
    <citation type="submission" date="2014-11" db="EMBL/GenBank/DDBJ databases">
        <authorList>
            <person name="Otto D Thomas"/>
            <person name="Naeem Raeece"/>
        </authorList>
    </citation>
    <scope>NUCLEOTIDE SEQUENCE</scope>
</reference>
<organism evidence="1">
    <name type="scientific">Chromera velia CCMP2878</name>
    <dbReference type="NCBI Taxonomy" id="1169474"/>
    <lineage>
        <taxon>Eukaryota</taxon>
        <taxon>Sar</taxon>
        <taxon>Alveolata</taxon>
        <taxon>Colpodellida</taxon>
        <taxon>Chromeraceae</taxon>
        <taxon>Chromera</taxon>
    </lineage>
</organism>
<dbReference type="AlphaFoldDB" id="A0A0G4I0E5"/>
<dbReference type="Gene3D" id="1.10.150.50">
    <property type="entry name" value="Transcription Factor, Ets-1"/>
    <property type="match status" value="1"/>
</dbReference>
<dbReference type="InterPro" id="IPR010995">
    <property type="entry name" value="DNA_repair_Rad51/TF_NusA_a-hlx"/>
</dbReference>
<sequence length="165" mass="18891">MQSTQTTTQPGGKKVTVRGQDASFQQLFARITQEIDDQQPANPVHFIVDFLCKHYPEHLHGFAEVWNIEPMLQAERDLLVQFLRHHKISSDIAQNFIDTGYDTLESLMTLNNDDLQTVKNMSGASWAPGHVVRLQQLIADMPSRIQTFRQDREALQSAANTRNFR</sequence>
<proteinExistence type="predicted"/>
<dbReference type="VEuPathDB" id="CryptoDB:Cvel_9935"/>
<dbReference type="SUPFAM" id="SSF47794">
    <property type="entry name" value="Rad51 N-terminal domain-like"/>
    <property type="match status" value="1"/>
</dbReference>
<gene>
    <name evidence="1" type="ORF">Cvel_9935</name>
</gene>
<evidence type="ECO:0000313" key="1">
    <source>
        <dbReference type="EMBL" id="CEM50333.1"/>
    </source>
</evidence>
<dbReference type="EMBL" id="CDMZ01004634">
    <property type="protein sequence ID" value="CEM50333.1"/>
    <property type="molecule type" value="Genomic_DNA"/>
</dbReference>
<protein>
    <recommendedName>
        <fullName evidence="2">SAM domain-containing protein</fullName>
    </recommendedName>
</protein>